<dbReference type="InterPro" id="IPR045871">
    <property type="entry name" value="AHP1-5/YPD1"/>
</dbReference>
<keyword evidence="5" id="KW-1185">Reference proteome</keyword>
<keyword evidence="1 2" id="KW-0902">Two-component regulatory system</keyword>
<dbReference type="PANTHER" id="PTHR28242">
    <property type="entry name" value="PHOSPHORELAY INTERMEDIATE PROTEIN YPD1"/>
    <property type="match status" value="1"/>
</dbReference>
<comment type="subcellular location">
    <subcellularLocation>
        <location evidence="2">Cytoplasm</location>
        <location evidence="2">Cytosol</location>
    </subcellularLocation>
    <subcellularLocation>
        <location evidence="2">Nucleus</location>
    </subcellularLocation>
</comment>
<evidence type="ECO:0000256" key="2">
    <source>
        <dbReference type="RuleBase" id="RU369004"/>
    </source>
</evidence>
<evidence type="ECO:0000256" key="1">
    <source>
        <dbReference type="ARBA" id="ARBA00023012"/>
    </source>
</evidence>
<dbReference type="Proteomes" id="UP000467840">
    <property type="component" value="Chromosome 16"/>
</dbReference>
<dbReference type="PANTHER" id="PTHR28242:SF41">
    <property type="entry name" value="HISTIDINE CONTAINING PHOSPHOTRANSFER PROTEIN"/>
    <property type="match status" value="1"/>
</dbReference>
<accession>A0A6A6LU28</accession>
<sequence length="164" mass="18353">MVSDEISPAQAVADNLTEIAYGKNSCDNISIIVVDLKPQRKRQGTLGSNFVHLEQLQGPNNPNSLEVSVGLFFRDSVNSINKIERKIDNSPVDFSSIYRLIQELRAESSSFKASLEELKLEIETLRRKLETYFALVRQAALLMEQGLHDEVITGSRKSDKLVAC</sequence>
<comment type="caution">
    <text evidence="4">The sequence shown here is derived from an EMBL/GenBank/DDBJ whole genome shotgun (WGS) entry which is preliminary data.</text>
</comment>
<dbReference type="GO" id="GO:0005829">
    <property type="term" value="C:cytosol"/>
    <property type="evidence" value="ECO:0007669"/>
    <property type="project" value="UniProtKB-SubCell"/>
</dbReference>
<dbReference type="SUPFAM" id="SSF81606">
    <property type="entry name" value="PP2C-like"/>
    <property type="match status" value="1"/>
</dbReference>
<dbReference type="GO" id="GO:0043424">
    <property type="term" value="F:protein histidine kinase binding"/>
    <property type="evidence" value="ECO:0007669"/>
    <property type="project" value="UniProtKB-UniRule"/>
</dbReference>
<dbReference type="GO" id="GO:0000160">
    <property type="term" value="P:phosphorelay signal transduction system"/>
    <property type="evidence" value="ECO:0007669"/>
    <property type="project" value="UniProtKB-UniRule"/>
</dbReference>
<reference evidence="4 5" key="1">
    <citation type="journal article" date="2020" name="Mol. Plant">
        <title>The Chromosome-Based Rubber Tree Genome Provides New Insights into Spurge Genome Evolution and Rubber Biosynthesis.</title>
        <authorList>
            <person name="Liu J."/>
            <person name="Shi C."/>
            <person name="Shi C.C."/>
            <person name="Li W."/>
            <person name="Zhang Q.J."/>
            <person name="Zhang Y."/>
            <person name="Li K."/>
            <person name="Lu H.F."/>
            <person name="Shi C."/>
            <person name="Zhu S.T."/>
            <person name="Xiao Z.Y."/>
            <person name="Nan H."/>
            <person name="Yue Y."/>
            <person name="Zhu X.G."/>
            <person name="Wu Y."/>
            <person name="Hong X.N."/>
            <person name="Fan G.Y."/>
            <person name="Tong Y."/>
            <person name="Zhang D."/>
            <person name="Mao C.L."/>
            <person name="Liu Y.L."/>
            <person name="Hao S.J."/>
            <person name="Liu W.Q."/>
            <person name="Lv M.Q."/>
            <person name="Zhang H.B."/>
            <person name="Liu Y."/>
            <person name="Hu-Tang G.R."/>
            <person name="Wang J.P."/>
            <person name="Wang J.H."/>
            <person name="Sun Y.H."/>
            <person name="Ni S.B."/>
            <person name="Chen W.B."/>
            <person name="Zhang X.C."/>
            <person name="Jiao Y.N."/>
            <person name="Eichler E.E."/>
            <person name="Li G.H."/>
            <person name="Liu X."/>
            <person name="Gao L.Z."/>
        </authorList>
    </citation>
    <scope>NUCLEOTIDE SEQUENCE [LARGE SCALE GENOMIC DNA]</scope>
    <source>
        <strain evidence="5">cv. GT1</strain>
        <tissue evidence="4">Leaf</tissue>
    </source>
</reference>
<evidence type="ECO:0000256" key="3">
    <source>
        <dbReference type="SAM" id="Coils"/>
    </source>
</evidence>
<dbReference type="GO" id="GO:0005634">
    <property type="term" value="C:nucleus"/>
    <property type="evidence" value="ECO:0007669"/>
    <property type="project" value="UniProtKB-SubCell"/>
</dbReference>
<dbReference type="InterPro" id="IPR036641">
    <property type="entry name" value="HPT_dom_sf"/>
</dbReference>
<gene>
    <name evidence="4" type="ORF">GH714_025961</name>
</gene>
<dbReference type="InterPro" id="IPR036457">
    <property type="entry name" value="PPM-type-like_dom_sf"/>
</dbReference>
<comment type="function">
    <text evidence="2">Functions as a two-component phosphorelay mediators between cytokinin sensor histidine kinases and response regulators (B-type ARRs). Plays an important role in propagating cytokinin signal transduction.</text>
</comment>
<dbReference type="GO" id="GO:0009927">
    <property type="term" value="F:histidine phosphotransfer kinase activity"/>
    <property type="evidence" value="ECO:0007669"/>
    <property type="project" value="UniProtKB-UniRule"/>
</dbReference>
<protein>
    <recommendedName>
        <fullName evidence="2">Histidine-containing phosphotransfer protein</fullName>
    </recommendedName>
</protein>
<evidence type="ECO:0000313" key="4">
    <source>
        <dbReference type="EMBL" id="KAF2303987.1"/>
    </source>
</evidence>
<dbReference type="Gene3D" id="1.20.120.160">
    <property type="entry name" value="HPT domain"/>
    <property type="match status" value="1"/>
</dbReference>
<comment type="domain">
    <text evidence="2">Histidine-containing phosphotransfer domain (HPt) contains an active histidine that mediates the phosphotransfer.</text>
</comment>
<keyword evidence="2" id="KW-0932">Cytokinin signaling pathway</keyword>
<dbReference type="AlphaFoldDB" id="A0A6A6LU28"/>
<feature type="coiled-coil region" evidence="3">
    <location>
        <begin position="101"/>
        <end position="135"/>
    </location>
</feature>
<organism evidence="4 5">
    <name type="scientific">Hevea brasiliensis</name>
    <name type="common">Para rubber tree</name>
    <name type="synonym">Siphonia brasiliensis</name>
    <dbReference type="NCBI Taxonomy" id="3981"/>
    <lineage>
        <taxon>Eukaryota</taxon>
        <taxon>Viridiplantae</taxon>
        <taxon>Streptophyta</taxon>
        <taxon>Embryophyta</taxon>
        <taxon>Tracheophyta</taxon>
        <taxon>Spermatophyta</taxon>
        <taxon>Magnoliopsida</taxon>
        <taxon>eudicotyledons</taxon>
        <taxon>Gunneridae</taxon>
        <taxon>Pentapetalae</taxon>
        <taxon>rosids</taxon>
        <taxon>fabids</taxon>
        <taxon>Malpighiales</taxon>
        <taxon>Euphorbiaceae</taxon>
        <taxon>Crotonoideae</taxon>
        <taxon>Micrandreae</taxon>
        <taxon>Hevea</taxon>
    </lineage>
</organism>
<dbReference type="GO" id="GO:0009736">
    <property type="term" value="P:cytokinin-activated signaling pathway"/>
    <property type="evidence" value="ECO:0007669"/>
    <property type="project" value="UniProtKB-KW"/>
</dbReference>
<dbReference type="EMBL" id="JAAGAX010000009">
    <property type="protein sequence ID" value="KAF2303987.1"/>
    <property type="molecule type" value="Genomic_DNA"/>
</dbReference>
<keyword evidence="3" id="KW-0175">Coiled coil</keyword>
<evidence type="ECO:0000313" key="5">
    <source>
        <dbReference type="Proteomes" id="UP000467840"/>
    </source>
</evidence>
<name>A0A6A6LU28_HEVBR</name>
<dbReference type="SUPFAM" id="SSF47226">
    <property type="entry name" value="Histidine-containing phosphotransfer domain, HPT domain"/>
    <property type="match status" value="1"/>
</dbReference>
<proteinExistence type="predicted"/>